<proteinExistence type="predicted"/>
<dbReference type="InParanoid" id="K5UVG7"/>
<dbReference type="EMBL" id="JH930473">
    <property type="protein sequence ID" value="EKM54011.1"/>
    <property type="molecule type" value="Genomic_DNA"/>
</dbReference>
<dbReference type="GeneID" id="18910252"/>
<name>K5UVG7_PHACS</name>
<protein>
    <submittedName>
        <fullName evidence="1">Uncharacterized protein</fullName>
    </submittedName>
</protein>
<dbReference type="HOGENOM" id="CLU_582786_0_0_1"/>
<evidence type="ECO:0000313" key="2">
    <source>
        <dbReference type="Proteomes" id="UP000008370"/>
    </source>
</evidence>
<sequence>MAKGKRITENAGVQRNRIESHVKPKFVNSFLLYKSYVGLHWTGPHQDEPLRGGGVTIGKVAGELWKDMPRNRKAFWRAMAQQGFAVVSIEKTRRAMKAFIEQYRSKDGYESDADGYDWNATEFMEQNIYDAIVEASDSNEQDFREVKGKRPISDKDKRGLLDTLFYLALQSNHSKDLASSWSGLDKDTKGIWLAKGVEYFDYCGNEKDRRHMMYTAALAELFAQGDHAPIQSAEDFFSTTEIARKPAMKPARDMPENPVSQRSTLFQQHGPTPRAPAIQQPAIISGVPRSLSLGMRAQCMSAMLPSVSSHYRDTNQHASPPSNASMAIGGALVGHAGRNQHADSLPSVVTGPQSLYNAGLTGYDYIRASQRYGAQPLVPQHSLNQYSVIDPRIAFGDKQSVPNWADGGFTHAEQESLTSGWGQPNVAVENIWDLTGVPPGQGPGYLWNDAEWEALLNTVNPYLSHNDAQ</sequence>
<dbReference type="KEGG" id="pco:PHACADRAFT_185006"/>
<dbReference type="AlphaFoldDB" id="K5UVG7"/>
<dbReference type="Proteomes" id="UP000008370">
    <property type="component" value="Unassembled WGS sequence"/>
</dbReference>
<evidence type="ECO:0000313" key="1">
    <source>
        <dbReference type="EMBL" id="EKM54011.1"/>
    </source>
</evidence>
<keyword evidence="2" id="KW-1185">Reference proteome</keyword>
<reference evidence="1 2" key="1">
    <citation type="journal article" date="2012" name="BMC Genomics">
        <title>Comparative genomics of the white-rot fungi, Phanerochaete carnosa and P. chrysosporium, to elucidate the genetic basis of the distinct wood types they colonize.</title>
        <authorList>
            <person name="Suzuki H."/>
            <person name="MacDonald J."/>
            <person name="Syed K."/>
            <person name="Salamov A."/>
            <person name="Hori C."/>
            <person name="Aerts A."/>
            <person name="Henrissat B."/>
            <person name="Wiebenga A."/>
            <person name="vanKuyk P.A."/>
            <person name="Barry K."/>
            <person name="Lindquist E."/>
            <person name="LaButti K."/>
            <person name="Lapidus A."/>
            <person name="Lucas S."/>
            <person name="Coutinho P."/>
            <person name="Gong Y."/>
            <person name="Samejima M."/>
            <person name="Mahadevan R."/>
            <person name="Abou-Zaid M."/>
            <person name="de Vries R.P."/>
            <person name="Igarashi K."/>
            <person name="Yadav J.S."/>
            <person name="Grigoriev I.V."/>
            <person name="Master E.R."/>
        </authorList>
    </citation>
    <scope>NUCLEOTIDE SEQUENCE [LARGE SCALE GENOMIC DNA]</scope>
    <source>
        <strain evidence="1 2">HHB-10118-sp</strain>
    </source>
</reference>
<accession>K5UVG7</accession>
<organism evidence="1 2">
    <name type="scientific">Phanerochaete carnosa (strain HHB-10118-sp)</name>
    <name type="common">White-rot fungus</name>
    <name type="synonym">Peniophora carnosa</name>
    <dbReference type="NCBI Taxonomy" id="650164"/>
    <lineage>
        <taxon>Eukaryota</taxon>
        <taxon>Fungi</taxon>
        <taxon>Dikarya</taxon>
        <taxon>Basidiomycota</taxon>
        <taxon>Agaricomycotina</taxon>
        <taxon>Agaricomycetes</taxon>
        <taxon>Polyporales</taxon>
        <taxon>Phanerochaetaceae</taxon>
        <taxon>Phanerochaete</taxon>
    </lineage>
</organism>
<dbReference type="RefSeq" id="XP_007396718.1">
    <property type="nucleotide sequence ID" value="XM_007396656.1"/>
</dbReference>
<gene>
    <name evidence="1" type="ORF">PHACADRAFT_185006</name>
</gene>